<comment type="caution">
    <text evidence="2">The sequence shown here is derived from an EMBL/GenBank/DDBJ whole genome shotgun (WGS) entry which is preliminary data.</text>
</comment>
<dbReference type="RefSeq" id="WP_132595158.1">
    <property type="nucleotide sequence ID" value="NZ_SMKO01000023.1"/>
</dbReference>
<sequence>MPVPQRDPPQMTHPPRSSAQAGHLTIWRAAAPSASSATPVDAARDALHLAGDAMGAARARPAAPAWYAPARGLLFAAAFELLLGPWTDQAPFLAAGLLAVLAFLGVHAAVVSRGGVITMPGGTIGQRVLRQLIPAAAFGSGWLMAIPFGQAGGAVASAVLGGAALWAVTVREEGEARS</sequence>
<reference evidence="2 3" key="1">
    <citation type="submission" date="2019-03" db="EMBL/GenBank/DDBJ databases">
        <title>Draft genome sequences of novel Actinobacteria.</title>
        <authorList>
            <person name="Sahin N."/>
            <person name="Ay H."/>
            <person name="Saygin H."/>
        </authorList>
    </citation>
    <scope>NUCLEOTIDE SEQUENCE [LARGE SCALE GENOMIC DNA]</scope>
    <source>
        <strain evidence="2 3">KC310</strain>
    </source>
</reference>
<keyword evidence="1" id="KW-0472">Membrane</keyword>
<organism evidence="2 3">
    <name type="scientific">Nonomuraea deserti</name>
    <dbReference type="NCBI Taxonomy" id="1848322"/>
    <lineage>
        <taxon>Bacteria</taxon>
        <taxon>Bacillati</taxon>
        <taxon>Actinomycetota</taxon>
        <taxon>Actinomycetes</taxon>
        <taxon>Streptosporangiales</taxon>
        <taxon>Streptosporangiaceae</taxon>
        <taxon>Nonomuraea</taxon>
    </lineage>
</organism>
<feature type="transmembrane region" description="Helical" evidence="1">
    <location>
        <begin position="128"/>
        <end position="145"/>
    </location>
</feature>
<feature type="transmembrane region" description="Helical" evidence="1">
    <location>
        <begin position="92"/>
        <end position="116"/>
    </location>
</feature>
<evidence type="ECO:0000313" key="3">
    <source>
        <dbReference type="Proteomes" id="UP000295258"/>
    </source>
</evidence>
<dbReference type="AlphaFoldDB" id="A0A4R4VPW8"/>
<keyword evidence="1" id="KW-0812">Transmembrane</keyword>
<keyword evidence="3" id="KW-1185">Reference proteome</keyword>
<evidence type="ECO:0000313" key="2">
    <source>
        <dbReference type="EMBL" id="TDD07929.1"/>
    </source>
</evidence>
<evidence type="ECO:0000256" key="1">
    <source>
        <dbReference type="SAM" id="Phobius"/>
    </source>
</evidence>
<keyword evidence="1" id="KW-1133">Transmembrane helix</keyword>
<proteinExistence type="predicted"/>
<dbReference type="Proteomes" id="UP000295258">
    <property type="component" value="Unassembled WGS sequence"/>
</dbReference>
<protein>
    <submittedName>
        <fullName evidence="2">Uncharacterized protein</fullName>
    </submittedName>
</protein>
<accession>A0A4R4VPW8</accession>
<dbReference type="EMBL" id="SMKO01000023">
    <property type="protein sequence ID" value="TDD07929.1"/>
    <property type="molecule type" value="Genomic_DNA"/>
</dbReference>
<name>A0A4R4VPW8_9ACTN</name>
<gene>
    <name evidence="2" type="ORF">E1292_12295</name>
</gene>